<dbReference type="Proteomes" id="UP000192491">
    <property type="component" value="Unassembled WGS sequence"/>
</dbReference>
<evidence type="ECO:0000313" key="2">
    <source>
        <dbReference type="Proteomes" id="UP000192491"/>
    </source>
</evidence>
<dbReference type="EMBL" id="MTEJ01000682">
    <property type="protein sequence ID" value="OQW99816.1"/>
    <property type="molecule type" value="Genomic_DNA"/>
</dbReference>
<gene>
    <name evidence="1" type="ORF">BWK73_49780</name>
</gene>
<comment type="caution">
    <text evidence="1">The sequence shown here is derived from an EMBL/GenBank/DDBJ whole genome shotgun (WGS) entry which is preliminary data.</text>
</comment>
<proteinExistence type="predicted"/>
<sequence length="161" mass="17876">MQEAKSKKLEIDQDGLPDRLVVARHESGVALEEWADLLKVKDNTLKGSVYGKQVTPAYLLQAMIRQHGFDGHWLLTGIGDHYFSNRQPVISYSGNGVAVHTNHGNIGVGEASTDTGGRGLRLCDFVQWWMDTHSADDQAWLESQIARAVPEYADWKKGSGR</sequence>
<name>A0A1Y1Q8U0_9GAMM</name>
<reference evidence="1 2" key="1">
    <citation type="submission" date="2017-01" db="EMBL/GenBank/DDBJ databases">
        <title>Novel large sulfur bacteria in the metagenomes of groundwater-fed chemosynthetic microbial mats in the Lake Huron basin.</title>
        <authorList>
            <person name="Sharrar A.M."/>
            <person name="Flood B.E."/>
            <person name="Bailey J.V."/>
            <person name="Jones D.S."/>
            <person name="Biddanda B."/>
            <person name="Ruberg S.A."/>
            <person name="Marcus D.N."/>
            <person name="Dick G.J."/>
        </authorList>
    </citation>
    <scope>NUCLEOTIDE SEQUENCE [LARGE SCALE GENOMIC DNA]</scope>
    <source>
        <strain evidence="1">A8</strain>
    </source>
</reference>
<evidence type="ECO:0000313" key="1">
    <source>
        <dbReference type="EMBL" id="OQW99816.1"/>
    </source>
</evidence>
<organism evidence="1 2">
    <name type="scientific">Thiothrix lacustris</name>
    <dbReference type="NCBI Taxonomy" id="525917"/>
    <lineage>
        <taxon>Bacteria</taxon>
        <taxon>Pseudomonadati</taxon>
        <taxon>Pseudomonadota</taxon>
        <taxon>Gammaproteobacteria</taxon>
        <taxon>Thiotrichales</taxon>
        <taxon>Thiotrichaceae</taxon>
        <taxon>Thiothrix</taxon>
    </lineage>
</organism>
<accession>A0A1Y1Q8U0</accession>
<protein>
    <submittedName>
        <fullName evidence="1">Uncharacterized protein</fullName>
    </submittedName>
</protein>
<dbReference type="AlphaFoldDB" id="A0A1Y1Q8U0"/>